<dbReference type="HOGENOM" id="CLU_1562532_0_0_1"/>
<evidence type="ECO:0000256" key="1">
    <source>
        <dbReference type="SAM" id="MobiDB-lite"/>
    </source>
</evidence>
<evidence type="ECO:0000313" key="3">
    <source>
        <dbReference type="Proteomes" id="UP000009038"/>
    </source>
</evidence>
<dbReference type="EMBL" id="ACJE01000021">
    <property type="protein sequence ID" value="EHA18099.1"/>
    <property type="molecule type" value="Genomic_DNA"/>
</dbReference>
<reference evidence="2 3" key="1">
    <citation type="journal article" date="2011" name="Genome Res.">
        <title>Comparative genomics of citric-acid-producing Aspergillus niger ATCC 1015 versus enzyme-producing CBS 513.88.</title>
        <authorList>
            <person name="Andersen M.R."/>
            <person name="Salazar M.P."/>
            <person name="Schaap P.J."/>
            <person name="van de Vondervoort P.J."/>
            <person name="Culley D."/>
            <person name="Thykaer J."/>
            <person name="Frisvad J.C."/>
            <person name="Nielsen K.F."/>
            <person name="Albang R."/>
            <person name="Albermann K."/>
            <person name="Berka R.M."/>
            <person name="Braus G.H."/>
            <person name="Braus-Stromeyer S.A."/>
            <person name="Corrochano L.M."/>
            <person name="Dai Z."/>
            <person name="van Dijck P.W."/>
            <person name="Hofmann G."/>
            <person name="Lasure L.L."/>
            <person name="Magnuson J.K."/>
            <person name="Menke H."/>
            <person name="Meijer M."/>
            <person name="Meijer S.L."/>
            <person name="Nielsen J.B."/>
            <person name="Nielsen M.L."/>
            <person name="van Ooyen A.J."/>
            <person name="Pel H.J."/>
            <person name="Poulsen L."/>
            <person name="Samson R.A."/>
            <person name="Stam H."/>
            <person name="Tsang A."/>
            <person name="van den Brink J.M."/>
            <person name="Atkins A."/>
            <person name="Aerts A."/>
            <person name="Shapiro H."/>
            <person name="Pangilinan J."/>
            <person name="Salamov A."/>
            <person name="Lou Y."/>
            <person name="Lindquist E."/>
            <person name="Lucas S."/>
            <person name="Grimwood J."/>
            <person name="Grigoriev I.V."/>
            <person name="Kubicek C.P."/>
            <person name="Martinez D."/>
            <person name="van Peij N.N."/>
            <person name="Roubos J.A."/>
            <person name="Nielsen J."/>
            <person name="Baker S.E."/>
        </authorList>
    </citation>
    <scope>NUCLEOTIDE SEQUENCE [LARGE SCALE GENOMIC DNA]</scope>
    <source>
        <strain evidence="3">ATCC 1015 / CBS 113.46 / FGSC A1144 / LSHB Ac4 / NCTC 3858a / NRRL 328 / USDA 3528.7</strain>
    </source>
</reference>
<dbReference type="VEuPathDB" id="FungiDB:ASPNIDRAFT2_38301"/>
<dbReference type="Proteomes" id="UP000009038">
    <property type="component" value="Unassembled WGS sequence"/>
</dbReference>
<proteinExistence type="predicted"/>
<name>G3YHA2_ASPNA</name>
<accession>G3YHA2</accession>
<gene>
    <name evidence="2" type="ORF">ASPNIDRAFT_38301</name>
</gene>
<feature type="compositionally biased region" description="Polar residues" evidence="1">
    <location>
        <begin position="90"/>
        <end position="102"/>
    </location>
</feature>
<protein>
    <submittedName>
        <fullName evidence="2">Uncharacterized protein</fullName>
    </submittedName>
</protein>
<comment type="caution">
    <text evidence="2">The sequence shown here is derived from an EMBL/GenBank/DDBJ whole genome shotgun (WGS) entry which is preliminary data.</text>
</comment>
<feature type="region of interest" description="Disordered" evidence="1">
    <location>
        <begin position="82"/>
        <end position="121"/>
    </location>
</feature>
<feature type="compositionally biased region" description="Low complexity" evidence="1">
    <location>
        <begin position="103"/>
        <end position="116"/>
    </location>
</feature>
<organism evidence="2 3">
    <name type="scientific">Aspergillus niger (strain ATCC 1015 / CBS 113.46 / FGSC A1144 / LSHB Ac4 / NCTC 3858a / NRRL 328 / USDA 3528.7)</name>
    <dbReference type="NCBI Taxonomy" id="380704"/>
    <lineage>
        <taxon>Eukaryota</taxon>
        <taxon>Fungi</taxon>
        <taxon>Dikarya</taxon>
        <taxon>Ascomycota</taxon>
        <taxon>Pezizomycotina</taxon>
        <taxon>Eurotiomycetes</taxon>
        <taxon>Eurotiomycetidae</taxon>
        <taxon>Eurotiales</taxon>
        <taxon>Aspergillaceae</taxon>
        <taxon>Aspergillus</taxon>
        <taxon>Aspergillus subgen. Circumdati</taxon>
    </lineage>
</organism>
<dbReference type="AlphaFoldDB" id="G3YHA2"/>
<evidence type="ECO:0000313" key="2">
    <source>
        <dbReference type="EMBL" id="EHA18099.1"/>
    </source>
</evidence>
<sequence>MPPVSGTGSSEPINAPFQVDTLTVGLPTVAMESTTHHPSFGSLPIPRWLVLVEAPHSLLSLLVHPKKTVNIRHAQDYQELSTCEAPKENSPMSIGESNDEQASSSSSYYSPTPSLRSTHHPSISQGMALANVSLVAFPSSFGDWVPGASLLSSLVARLQLLSFFASQLDTE</sequence>